<dbReference type="GO" id="GO:0106300">
    <property type="term" value="P:protein-DNA covalent cross-linking repair"/>
    <property type="evidence" value="ECO:0007669"/>
    <property type="project" value="InterPro"/>
</dbReference>
<evidence type="ECO:0000256" key="2">
    <source>
        <dbReference type="ARBA" id="ARBA00022670"/>
    </source>
</evidence>
<evidence type="ECO:0000313" key="9">
    <source>
        <dbReference type="EMBL" id="SHJ10941.1"/>
    </source>
</evidence>
<dbReference type="RefSeq" id="WP_073316530.1">
    <property type="nucleotide sequence ID" value="NZ_FQYP01000005.1"/>
</dbReference>
<dbReference type="InterPro" id="IPR003738">
    <property type="entry name" value="SRAP"/>
</dbReference>
<comment type="similarity">
    <text evidence="1 8">Belongs to the SOS response-associated peptidase family.</text>
</comment>
<gene>
    <name evidence="9" type="ORF">SAMN04488508_105345</name>
</gene>
<dbReference type="GO" id="GO:0006508">
    <property type="term" value="P:proteolysis"/>
    <property type="evidence" value="ECO:0007669"/>
    <property type="project" value="UniProtKB-KW"/>
</dbReference>
<dbReference type="EMBL" id="FQYP01000005">
    <property type="protein sequence ID" value="SHJ10941.1"/>
    <property type="molecule type" value="Genomic_DNA"/>
</dbReference>
<dbReference type="Gene3D" id="3.90.1680.10">
    <property type="entry name" value="SOS response associated peptidase-like"/>
    <property type="match status" value="1"/>
</dbReference>
<reference evidence="10" key="1">
    <citation type="submission" date="2016-11" db="EMBL/GenBank/DDBJ databases">
        <authorList>
            <person name="Varghese N."/>
            <person name="Submissions S."/>
        </authorList>
    </citation>
    <scope>NUCLEOTIDE SEQUENCE [LARGE SCALE GENOMIC DNA]</scope>
    <source>
        <strain evidence="10">DSM 22623</strain>
    </source>
</reference>
<organism evidence="9 10">
    <name type="scientific">Aquimarina spongiae</name>
    <dbReference type="NCBI Taxonomy" id="570521"/>
    <lineage>
        <taxon>Bacteria</taxon>
        <taxon>Pseudomonadati</taxon>
        <taxon>Bacteroidota</taxon>
        <taxon>Flavobacteriia</taxon>
        <taxon>Flavobacteriales</taxon>
        <taxon>Flavobacteriaceae</taxon>
        <taxon>Aquimarina</taxon>
    </lineage>
</organism>
<keyword evidence="10" id="KW-1185">Reference proteome</keyword>
<sequence length="233" mass="27227">MLKQVSNIANRERLENEMGVPFKYPKLYVPNPVIDGNYESTLSVITLDNPDYISFAIWGILPFDYYDDWKDFQKVLQTITTTKDKLSSDYFFEQPYQQRRCLVVVTGFFIYHLYQGSLHPYYVYLENQQPFCMGGIYNTLSDGFITSSILLTESKGIISKIQNLNNTMPLVIPKEFYQTWLDSKAPRDKLDTILDHTSVPKFRSHPIAKEFFKNDIAYTSMLDPVYYKNIPIP</sequence>
<dbReference type="InterPro" id="IPR036590">
    <property type="entry name" value="SRAP-like"/>
</dbReference>
<proteinExistence type="inferred from homology"/>
<dbReference type="AlphaFoldDB" id="A0A1M6GLY9"/>
<dbReference type="PANTHER" id="PTHR13604">
    <property type="entry name" value="DC12-RELATED"/>
    <property type="match status" value="1"/>
</dbReference>
<evidence type="ECO:0000256" key="3">
    <source>
        <dbReference type="ARBA" id="ARBA00022763"/>
    </source>
</evidence>
<accession>A0A1M6GLY9</accession>
<dbReference type="STRING" id="570521.SAMN04488508_105345"/>
<evidence type="ECO:0000256" key="5">
    <source>
        <dbReference type="ARBA" id="ARBA00023124"/>
    </source>
</evidence>
<dbReference type="GO" id="GO:0003697">
    <property type="term" value="F:single-stranded DNA binding"/>
    <property type="evidence" value="ECO:0007669"/>
    <property type="project" value="InterPro"/>
</dbReference>
<keyword evidence="6" id="KW-0238">DNA-binding</keyword>
<evidence type="ECO:0000256" key="7">
    <source>
        <dbReference type="ARBA" id="ARBA00023239"/>
    </source>
</evidence>
<dbReference type="GO" id="GO:0016829">
    <property type="term" value="F:lyase activity"/>
    <property type="evidence" value="ECO:0007669"/>
    <property type="project" value="UniProtKB-KW"/>
</dbReference>
<keyword evidence="4 8" id="KW-0378">Hydrolase</keyword>
<keyword evidence="5" id="KW-0190">Covalent protein-DNA linkage</keyword>
<evidence type="ECO:0000256" key="4">
    <source>
        <dbReference type="ARBA" id="ARBA00022801"/>
    </source>
</evidence>
<dbReference type="SUPFAM" id="SSF143081">
    <property type="entry name" value="BB1717-like"/>
    <property type="match status" value="1"/>
</dbReference>
<dbReference type="EC" id="3.4.-.-" evidence="8"/>
<evidence type="ECO:0000256" key="1">
    <source>
        <dbReference type="ARBA" id="ARBA00008136"/>
    </source>
</evidence>
<keyword evidence="7" id="KW-0456">Lyase</keyword>
<evidence type="ECO:0000256" key="6">
    <source>
        <dbReference type="ARBA" id="ARBA00023125"/>
    </source>
</evidence>
<dbReference type="Pfam" id="PF02586">
    <property type="entry name" value="SRAP"/>
    <property type="match status" value="1"/>
</dbReference>
<evidence type="ECO:0000313" key="10">
    <source>
        <dbReference type="Proteomes" id="UP000184432"/>
    </source>
</evidence>
<dbReference type="GO" id="GO:0008233">
    <property type="term" value="F:peptidase activity"/>
    <property type="evidence" value="ECO:0007669"/>
    <property type="project" value="UniProtKB-KW"/>
</dbReference>
<name>A0A1M6GLY9_9FLAO</name>
<dbReference type="Proteomes" id="UP000184432">
    <property type="component" value="Unassembled WGS sequence"/>
</dbReference>
<protein>
    <recommendedName>
        <fullName evidence="8">Abasic site processing protein</fullName>
        <ecNumber evidence="8">3.4.-.-</ecNumber>
    </recommendedName>
</protein>
<keyword evidence="3" id="KW-0227">DNA damage</keyword>
<keyword evidence="2 8" id="KW-0645">Protease</keyword>
<dbReference type="OrthoDB" id="9782620at2"/>
<dbReference type="PANTHER" id="PTHR13604:SF0">
    <property type="entry name" value="ABASIC SITE PROCESSING PROTEIN HMCES"/>
    <property type="match status" value="1"/>
</dbReference>
<evidence type="ECO:0000256" key="8">
    <source>
        <dbReference type="RuleBase" id="RU364100"/>
    </source>
</evidence>